<evidence type="ECO:0000313" key="1">
    <source>
        <dbReference type="EMBL" id="CAB4336419.1"/>
    </source>
</evidence>
<proteinExistence type="predicted"/>
<reference evidence="1" key="1">
    <citation type="submission" date="2020-05" db="EMBL/GenBank/DDBJ databases">
        <authorList>
            <person name="Chiriac C."/>
            <person name="Salcher M."/>
            <person name="Ghai R."/>
            <person name="Kavagutti S V."/>
        </authorList>
    </citation>
    <scope>NUCLEOTIDE SEQUENCE</scope>
</reference>
<protein>
    <submittedName>
        <fullName evidence="1">Unannotated protein</fullName>
    </submittedName>
</protein>
<accession>A0A6J5Z7E2</accession>
<gene>
    <name evidence="1" type="ORF">UFOPK4171_00401</name>
</gene>
<sequence>MENDLTTQISADISLIKERIENLSQLDLAEHSDAFEEVHTLLQQALSNLDGI</sequence>
<dbReference type="AlphaFoldDB" id="A0A6J5Z7E2"/>
<organism evidence="1">
    <name type="scientific">freshwater metagenome</name>
    <dbReference type="NCBI Taxonomy" id="449393"/>
    <lineage>
        <taxon>unclassified sequences</taxon>
        <taxon>metagenomes</taxon>
        <taxon>ecological metagenomes</taxon>
    </lineage>
</organism>
<name>A0A6J5Z7E2_9ZZZZ</name>
<dbReference type="EMBL" id="CAESAM010000022">
    <property type="protein sequence ID" value="CAB4336419.1"/>
    <property type="molecule type" value="Genomic_DNA"/>
</dbReference>